<name>A0A8H5P833_9HYPO</name>
<sequence length="453" mass="51707">MIPEQIVLKIQSYYYWQWIEAECRHVTTIRRRFSNSIHPGMPLPPKYDKALGALELLLLGQVRQRTGFLYEQLPHIPGMQKHWRFDPSRPQSDTPPEVIGITKRITPQNTQESLNNDPLDWCLMQLQGKPDNQSHFDHAMLFTMLQDYLSCNPSKGKRLDKITYQTLSDLSTCHKMLIAVQSHRPRSSARDPKEVITTEDRMFWKLAQPFGFNRDVYRGIGIAFTRDFYHTKPPTGPKKAEWLSHCQVLSTANEKFWESIRGFLRKQLTQRDVKAYTLEEVDSLLGIASAHLSEEYIQDKQRAETEILSAVNIADEPQSLTGTFNDGPEPNPTSTTIAQGREKVKTRDEQCSSASDVTEPPAEPAEEVTKHAAISLTRESLGVIHLMFLSKDKVAKEVTWDRFVRVMIEAGFTARNNSGSAVAFKQLREGGRIVFHKPHPADKIDPVLLRIMG</sequence>
<evidence type="ECO:0000256" key="1">
    <source>
        <dbReference type="SAM" id="MobiDB-lite"/>
    </source>
</evidence>
<evidence type="ECO:0000313" key="3">
    <source>
        <dbReference type="Proteomes" id="UP000546213"/>
    </source>
</evidence>
<dbReference type="AlphaFoldDB" id="A0A8H5P833"/>
<dbReference type="Pfam" id="PF07927">
    <property type="entry name" value="HicA_toxin"/>
    <property type="match status" value="1"/>
</dbReference>
<proteinExistence type="predicted"/>
<gene>
    <name evidence="2" type="ORF">FPCIR_5904</name>
</gene>
<reference evidence="2 3" key="1">
    <citation type="submission" date="2020-05" db="EMBL/GenBank/DDBJ databases">
        <title>Identification and distribution of gene clusters putatively required for synthesis of sphingolipid metabolism inhibitors in phylogenetically diverse species of the filamentous fungus Fusarium.</title>
        <authorList>
            <person name="Kim H.-S."/>
            <person name="Busman M."/>
            <person name="Brown D.W."/>
            <person name="Divon H."/>
            <person name="Uhlig S."/>
            <person name="Proctor R.H."/>
        </authorList>
    </citation>
    <scope>NUCLEOTIDE SEQUENCE [LARGE SCALE GENOMIC DNA]</scope>
    <source>
        <strain evidence="2 3">NRRL 36939</strain>
    </source>
</reference>
<dbReference type="InterPro" id="IPR012933">
    <property type="entry name" value="HicA_mRNA_interferase"/>
</dbReference>
<feature type="region of interest" description="Disordered" evidence="1">
    <location>
        <begin position="320"/>
        <end position="366"/>
    </location>
</feature>
<protein>
    <submittedName>
        <fullName evidence="2">YcfA domain-containing protein</fullName>
    </submittedName>
</protein>
<dbReference type="GO" id="GO:0003729">
    <property type="term" value="F:mRNA binding"/>
    <property type="evidence" value="ECO:0007669"/>
    <property type="project" value="InterPro"/>
</dbReference>
<organism evidence="2 3">
    <name type="scientific">Fusarium pseudocircinatum</name>
    <dbReference type="NCBI Taxonomy" id="56676"/>
    <lineage>
        <taxon>Eukaryota</taxon>
        <taxon>Fungi</taxon>
        <taxon>Dikarya</taxon>
        <taxon>Ascomycota</taxon>
        <taxon>Pezizomycotina</taxon>
        <taxon>Sordariomycetes</taxon>
        <taxon>Hypocreomycetidae</taxon>
        <taxon>Hypocreales</taxon>
        <taxon>Nectriaceae</taxon>
        <taxon>Fusarium</taxon>
        <taxon>Fusarium fujikuroi species complex</taxon>
    </lineage>
</organism>
<dbReference type="Proteomes" id="UP000546213">
    <property type="component" value="Unassembled WGS sequence"/>
</dbReference>
<keyword evidence="3" id="KW-1185">Reference proteome</keyword>
<comment type="caution">
    <text evidence="2">The sequence shown here is derived from an EMBL/GenBank/DDBJ whole genome shotgun (WGS) entry which is preliminary data.</text>
</comment>
<accession>A0A8H5P833</accession>
<evidence type="ECO:0000313" key="2">
    <source>
        <dbReference type="EMBL" id="KAF5591837.1"/>
    </source>
</evidence>
<feature type="compositionally biased region" description="Basic and acidic residues" evidence="1">
    <location>
        <begin position="340"/>
        <end position="350"/>
    </location>
</feature>
<dbReference type="EMBL" id="JAAOAS010000127">
    <property type="protein sequence ID" value="KAF5591837.1"/>
    <property type="molecule type" value="Genomic_DNA"/>
</dbReference>
<dbReference type="OrthoDB" id="2922289at2759"/>